<evidence type="ECO:0000313" key="2">
    <source>
        <dbReference type="EMBL" id="KAF5345738.1"/>
    </source>
</evidence>
<evidence type="ECO:0000313" key="3">
    <source>
        <dbReference type="Proteomes" id="UP000518752"/>
    </source>
</evidence>
<gene>
    <name evidence="2" type="ORF">D9757_013310</name>
</gene>
<sequence>MIFHRWFKSTIMHLLNSSTSRTARFSKCGKIYGSIEENNTLGNANDVRLDPAPVNSLNFGGTATSQCGCTQIRPLLASQESSGAQPPRSDGPLHSVEDRVGLVEDGDVQMVPSAVKMDAMLDSNETEDVD</sequence>
<evidence type="ECO:0000256" key="1">
    <source>
        <dbReference type="SAM" id="MobiDB-lite"/>
    </source>
</evidence>
<organism evidence="2 3">
    <name type="scientific">Collybiopsis confluens</name>
    <dbReference type="NCBI Taxonomy" id="2823264"/>
    <lineage>
        <taxon>Eukaryota</taxon>
        <taxon>Fungi</taxon>
        <taxon>Dikarya</taxon>
        <taxon>Basidiomycota</taxon>
        <taxon>Agaricomycotina</taxon>
        <taxon>Agaricomycetes</taxon>
        <taxon>Agaricomycetidae</taxon>
        <taxon>Agaricales</taxon>
        <taxon>Marasmiineae</taxon>
        <taxon>Omphalotaceae</taxon>
        <taxon>Collybiopsis</taxon>
    </lineage>
</organism>
<feature type="region of interest" description="Disordered" evidence="1">
    <location>
        <begin position="78"/>
        <end position="109"/>
    </location>
</feature>
<keyword evidence="3" id="KW-1185">Reference proteome</keyword>
<name>A0A8H5CQF8_9AGAR</name>
<accession>A0A8H5CQF8</accession>
<comment type="caution">
    <text evidence="2">The sequence shown here is derived from an EMBL/GenBank/DDBJ whole genome shotgun (WGS) entry which is preliminary data.</text>
</comment>
<dbReference type="Proteomes" id="UP000518752">
    <property type="component" value="Unassembled WGS sequence"/>
</dbReference>
<dbReference type="EMBL" id="JAACJN010000368">
    <property type="protein sequence ID" value="KAF5345738.1"/>
    <property type="molecule type" value="Genomic_DNA"/>
</dbReference>
<dbReference type="AlphaFoldDB" id="A0A8H5CQF8"/>
<protein>
    <submittedName>
        <fullName evidence="2">Uncharacterized protein</fullName>
    </submittedName>
</protein>
<proteinExistence type="predicted"/>
<reference evidence="2 3" key="1">
    <citation type="journal article" date="2020" name="ISME J.">
        <title>Uncovering the hidden diversity of litter-decomposition mechanisms in mushroom-forming fungi.</title>
        <authorList>
            <person name="Floudas D."/>
            <person name="Bentzer J."/>
            <person name="Ahren D."/>
            <person name="Johansson T."/>
            <person name="Persson P."/>
            <person name="Tunlid A."/>
        </authorList>
    </citation>
    <scope>NUCLEOTIDE SEQUENCE [LARGE SCALE GENOMIC DNA]</scope>
    <source>
        <strain evidence="2 3">CBS 406.79</strain>
    </source>
</reference>